<gene>
    <name evidence="7" type="ORF">DRB17_04960</name>
</gene>
<sequence length="481" mass="51299">MSRAAAATVSFGTLQTHRWLNTGRIVLAAVLAAALTACAQQGKVDRGDEPGQGQPGAEIIELDSDRAPPTSEELEPQPDGPGTGEVELTPPDGVAARHKVAILLPLSGPRHELGNAMLQAAQLGLFDTAGENFALIVRDTEGTAEGAEAAAREAVDAGAELILGPIFSKSVEAVTPVAQSAAVPVMAFSNNRKVARPGVYVLGWLPSEQVERVLGYAVSQGLRRFAVLAPSNDYGDLIVNAMETSARRLGGELARVAYYDATSPDVSAPIKRLSDYEERRAALRQRIAQLENQGTAAARGELEELKTMDALGSAPFDAVMVPTGGKELQTIAPTLPFYDVDPDEVRFLGTAQWNDPSLGTEPALIGGWFAAPSPDGWNSFKTRYNRTFGSVPPRLVSLAYDATALAALLARRAANDDTREPGKPVYDPATLTMASGFAGVDGVFRMRQDGLVERRYAVMEMQRNALKVLDPAPTDFRTLTY</sequence>
<evidence type="ECO:0000313" key="7">
    <source>
        <dbReference type="EMBL" id="RDD63124.1"/>
    </source>
</evidence>
<dbReference type="PANTHER" id="PTHR30483:SF6">
    <property type="entry name" value="PERIPLASMIC BINDING PROTEIN OF ABC TRANSPORTER FOR NATURAL AMINO ACIDS"/>
    <property type="match status" value="1"/>
</dbReference>
<dbReference type="EMBL" id="QPMH01000003">
    <property type="protein sequence ID" value="RDD63124.1"/>
    <property type="molecule type" value="Genomic_DNA"/>
</dbReference>
<evidence type="ECO:0000256" key="3">
    <source>
        <dbReference type="ARBA" id="ARBA00022970"/>
    </source>
</evidence>
<organism evidence="7 8">
    <name type="scientific">Ferruginivarius sediminum</name>
    <dbReference type="NCBI Taxonomy" id="2661937"/>
    <lineage>
        <taxon>Bacteria</taxon>
        <taxon>Pseudomonadati</taxon>
        <taxon>Pseudomonadota</taxon>
        <taxon>Alphaproteobacteria</taxon>
        <taxon>Rhodospirillales</taxon>
        <taxon>Rhodospirillaceae</taxon>
        <taxon>Ferruginivarius</taxon>
    </lineage>
</organism>
<accession>A0A369TEX1</accession>
<dbReference type="PANTHER" id="PTHR30483">
    <property type="entry name" value="LEUCINE-SPECIFIC-BINDING PROTEIN"/>
    <property type="match status" value="1"/>
</dbReference>
<keyword evidence="2 5" id="KW-0732">Signal</keyword>
<comment type="caution">
    <text evidence="7">The sequence shown here is derived from an EMBL/GenBank/DDBJ whole genome shotgun (WGS) entry which is preliminary data.</text>
</comment>
<dbReference type="InterPro" id="IPR051010">
    <property type="entry name" value="BCAA_transport"/>
</dbReference>
<dbReference type="Proteomes" id="UP000253941">
    <property type="component" value="Unassembled WGS sequence"/>
</dbReference>
<keyword evidence="3" id="KW-0029">Amino-acid transport</keyword>
<evidence type="ECO:0000256" key="4">
    <source>
        <dbReference type="SAM" id="MobiDB-lite"/>
    </source>
</evidence>
<reference evidence="7 8" key="1">
    <citation type="submission" date="2018-07" db="EMBL/GenBank/DDBJ databases">
        <title>Venubactetium sediminum gen. nov., sp. nov., isolated from a marine solar saltern.</title>
        <authorList>
            <person name="Wang S."/>
        </authorList>
    </citation>
    <scope>NUCLEOTIDE SEQUENCE [LARGE SCALE GENOMIC DNA]</scope>
    <source>
        <strain evidence="7 8">WD2A32</strain>
    </source>
</reference>
<dbReference type="Pfam" id="PF13458">
    <property type="entry name" value="Peripla_BP_6"/>
    <property type="match status" value="1"/>
</dbReference>
<evidence type="ECO:0000256" key="1">
    <source>
        <dbReference type="ARBA" id="ARBA00010062"/>
    </source>
</evidence>
<name>A0A369TEX1_9PROT</name>
<dbReference type="InterPro" id="IPR028082">
    <property type="entry name" value="Peripla_BP_I"/>
</dbReference>
<evidence type="ECO:0000256" key="2">
    <source>
        <dbReference type="ARBA" id="ARBA00022729"/>
    </source>
</evidence>
<protein>
    <submittedName>
        <fullName evidence="7">Penicillin-binding protein activator</fullName>
    </submittedName>
</protein>
<feature type="region of interest" description="Disordered" evidence="4">
    <location>
        <begin position="62"/>
        <end position="91"/>
    </location>
</feature>
<feature type="domain" description="Leucine-binding protein" evidence="6">
    <location>
        <begin position="99"/>
        <end position="462"/>
    </location>
</feature>
<dbReference type="GO" id="GO:0006865">
    <property type="term" value="P:amino acid transport"/>
    <property type="evidence" value="ECO:0007669"/>
    <property type="project" value="UniProtKB-KW"/>
</dbReference>
<proteinExistence type="inferred from homology"/>
<keyword evidence="8" id="KW-1185">Reference proteome</keyword>
<feature type="signal peptide" evidence="5">
    <location>
        <begin position="1"/>
        <end position="39"/>
    </location>
</feature>
<dbReference type="Gene3D" id="3.40.50.2300">
    <property type="match status" value="4"/>
</dbReference>
<comment type="similarity">
    <text evidence="1">Belongs to the leucine-binding protein family.</text>
</comment>
<evidence type="ECO:0000313" key="8">
    <source>
        <dbReference type="Proteomes" id="UP000253941"/>
    </source>
</evidence>
<dbReference type="CDD" id="cd06339">
    <property type="entry name" value="PBP1_YraM_LppC_lipoprotein-like"/>
    <property type="match status" value="1"/>
</dbReference>
<dbReference type="InterPro" id="IPR028081">
    <property type="entry name" value="Leu-bd"/>
</dbReference>
<dbReference type="AlphaFoldDB" id="A0A369TEX1"/>
<evidence type="ECO:0000256" key="5">
    <source>
        <dbReference type="SAM" id="SignalP"/>
    </source>
</evidence>
<dbReference type="SUPFAM" id="SSF53822">
    <property type="entry name" value="Periplasmic binding protein-like I"/>
    <property type="match status" value="1"/>
</dbReference>
<evidence type="ECO:0000259" key="6">
    <source>
        <dbReference type="Pfam" id="PF13458"/>
    </source>
</evidence>
<keyword evidence="3" id="KW-0813">Transport</keyword>
<feature type="chain" id="PRO_5017083609" evidence="5">
    <location>
        <begin position="40"/>
        <end position="481"/>
    </location>
</feature>